<dbReference type="Proteomes" id="UP001206312">
    <property type="component" value="Unassembled WGS sequence"/>
</dbReference>
<reference evidence="1 2" key="1">
    <citation type="submission" date="2022-06" db="EMBL/GenBank/DDBJ databases">
        <authorList>
            <person name="Xuan X."/>
        </authorList>
    </citation>
    <scope>NUCLEOTIDE SEQUENCE [LARGE SCALE GENOMIC DNA]</scope>
    <source>
        <strain evidence="1 2">2V75</strain>
    </source>
</reference>
<evidence type="ECO:0008006" key="3">
    <source>
        <dbReference type="Google" id="ProtNLM"/>
    </source>
</evidence>
<sequence length="179" mass="19409">MKINAVYLVLLWLVPLVGGIDNQGKRNIASNSEDYIKVTFNGTEFLFNEKDYLQAFTGIMPDGRHFLSINGSIPEDSSGSSEAVSILIYSQDEIRAGIYGDGGFVEFGPFGNLFVGPELGFISQTNSLLTATDPNNPQSTVNILELNETGVRATFSGTVINPMDRSSHSISNGELFVAF</sequence>
<keyword evidence="2" id="KW-1185">Reference proteome</keyword>
<protein>
    <recommendedName>
        <fullName evidence="3">CHRD domain-containing protein</fullName>
    </recommendedName>
</protein>
<name>A0ABT1B0E1_9FLAO</name>
<evidence type="ECO:0000313" key="1">
    <source>
        <dbReference type="EMBL" id="MCO5725310.1"/>
    </source>
</evidence>
<accession>A0ABT1B0E1</accession>
<evidence type="ECO:0000313" key="2">
    <source>
        <dbReference type="Proteomes" id="UP001206312"/>
    </source>
</evidence>
<comment type="caution">
    <text evidence="1">The sequence shown here is derived from an EMBL/GenBank/DDBJ whole genome shotgun (WGS) entry which is preliminary data.</text>
</comment>
<organism evidence="1 2">
    <name type="scientific">Robiginitalea marina</name>
    <dbReference type="NCBI Taxonomy" id="2954105"/>
    <lineage>
        <taxon>Bacteria</taxon>
        <taxon>Pseudomonadati</taxon>
        <taxon>Bacteroidota</taxon>
        <taxon>Flavobacteriia</taxon>
        <taxon>Flavobacteriales</taxon>
        <taxon>Flavobacteriaceae</taxon>
        <taxon>Robiginitalea</taxon>
    </lineage>
</organism>
<gene>
    <name evidence="1" type="ORF">NG653_10615</name>
</gene>
<proteinExistence type="predicted"/>
<dbReference type="RefSeq" id="WP_252741683.1">
    <property type="nucleotide sequence ID" value="NZ_JAMXIB010000008.1"/>
</dbReference>
<dbReference type="EMBL" id="JAMXIB010000008">
    <property type="protein sequence ID" value="MCO5725310.1"/>
    <property type="molecule type" value="Genomic_DNA"/>
</dbReference>